<dbReference type="EMBL" id="CABPSC010000003">
    <property type="protein sequence ID" value="VVD81559.1"/>
    <property type="molecule type" value="Genomic_DNA"/>
</dbReference>
<dbReference type="RefSeq" id="WP_147284595.1">
    <property type="nucleotide sequence ID" value="NZ_CABPSC010000003.1"/>
</dbReference>
<proteinExistence type="predicted"/>
<dbReference type="Proteomes" id="UP000367825">
    <property type="component" value="Unassembled WGS sequence"/>
</dbReference>
<protein>
    <submittedName>
        <fullName evidence="1">Uncharacterized protein</fullName>
    </submittedName>
</protein>
<dbReference type="OrthoDB" id="8943472at2"/>
<evidence type="ECO:0000313" key="1">
    <source>
        <dbReference type="EMBL" id="VVD81559.1"/>
    </source>
</evidence>
<keyword evidence="2" id="KW-1185">Reference proteome</keyword>
<name>A0A5E4T692_9BURK</name>
<dbReference type="AlphaFoldDB" id="A0A5E4T692"/>
<organism evidence="1 2">
    <name type="scientific">Pandoraea nosoerga</name>
    <dbReference type="NCBI Taxonomy" id="2508296"/>
    <lineage>
        <taxon>Bacteria</taxon>
        <taxon>Pseudomonadati</taxon>
        <taxon>Pseudomonadota</taxon>
        <taxon>Betaproteobacteria</taxon>
        <taxon>Burkholderiales</taxon>
        <taxon>Burkholderiaceae</taxon>
        <taxon>Pandoraea</taxon>
    </lineage>
</organism>
<sequence length="75" mass="8282">MPTQMYKQYGKRTYTIRVAPNGVSGWRAVASVGHMEGGVFFTDFSKITGLSGYSADDAWVRAEAQVLTFIDKIDS</sequence>
<accession>A0A5E4T692</accession>
<gene>
    <name evidence="1" type="ORF">PNO31109_01125</name>
</gene>
<reference evidence="1 2" key="1">
    <citation type="submission" date="2019-08" db="EMBL/GenBank/DDBJ databases">
        <authorList>
            <person name="Peeters C."/>
        </authorList>
    </citation>
    <scope>NUCLEOTIDE SEQUENCE [LARGE SCALE GENOMIC DNA]</scope>
    <source>
        <strain evidence="1 2">LMG 31109</strain>
    </source>
</reference>
<evidence type="ECO:0000313" key="2">
    <source>
        <dbReference type="Proteomes" id="UP000367825"/>
    </source>
</evidence>